<gene>
    <name evidence="2" type="ORF">AVDCRST_MAG20-1944</name>
</gene>
<feature type="region of interest" description="Disordered" evidence="1">
    <location>
        <begin position="1"/>
        <end position="50"/>
    </location>
</feature>
<feature type="non-terminal residue" evidence="2">
    <location>
        <position position="50"/>
    </location>
</feature>
<protein>
    <submittedName>
        <fullName evidence="2">Alkyl hydroperoxide reductase subunit C-like protein</fullName>
    </submittedName>
</protein>
<evidence type="ECO:0000313" key="2">
    <source>
        <dbReference type="EMBL" id="CAA9245324.1"/>
    </source>
</evidence>
<organism evidence="2">
    <name type="scientific">uncultured Acidimicrobiales bacterium</name>
    <dbReference type="NCBI Taxonomy" id="310071"/>
    <lineage>
        <taxon>Bacteria</taxon>
        <taxon>Bacillati</taxon>
        <taxon>Actinomycetota</taxon>
        <taxon>Acidimicrobiia</taxon>
        <taxon>Acidimicrobiales</taxon>
        <taxon>environmental samples</taxon>
    </lineage>
</organism>
<dbReference type="AlphaFoldDB" id="A0A6J4IAL8"/>
<sequence length="50" mass="5022">GRDRGGRGAGLHVAGDGGRRRDAVLVQGSTGGARVLPGRPHARVHGAAQQ</sequence>
<accession>A0A6J4IAL8</accession>
<evidence type="ECO:0000256" key="1">
    <source>
        <dbReference type="SAM" id="MobiDB-lite"/>
    </source>
</evidence>
<feature type="non-terminal residue" evidence="2">
    <location>
        <position position="1"/>
    </location>
</feature>
<proteinExistence type="predicted"/>
<dbReference type="EMBL" id="CADCSY010000087">
    <property type="protein sequence ID" value="CAA9245324.1"/>
    <property type="molecule type" value="Genomic_DNA"/>
</dbReference>
<name>A0A6J4IAL8_9ACTN</name>
<reference evidence="2" key="1">
    <citation type="submission" date="2020-02" db="EMBL/GenBank/DDBJ databases">
        <authorList>
            <person name="Meier V. D."/>
        </authorList>
    </citation>
    <scope>NUCLEOTIDE SEQUENCE</scope>
    <source>
        <strain evidence="2">AVDCRST_MAG20</strain>
    </source>
</reference>